<gene>
    <name evidence="1" type="ORF">H5410_006993</name>
</gene>
<evidence type="ECO:0000313" key="2">
    <source>
        <dbReference type="Proteomes" id="UP000824120"/>
    </source>
</evidence>
<reference evidence="1 2" key="1">
    <citation type="submission" date="2020-09" db="EMBL/GenBank/DDBJ databases">
        <title>De no assembly of potato wild relative species, Solanum commersonii.</title>
        <authorList>
            <person name="Cho K."/>
        </authorList>
    </citation>
    <scope>NUCLEOTIDE SEQUENCE [LARGE SCALE GENOMIC DNA]</scope>
    <source>
        <strain evidence="1">LZ3.2</strain>
        <tissue evidence="1">Leaf</tissue>
    </source>
</reference>
<protein>
    <submittedName>
        <fullName evidence="1">Uncharacterized protein</fullName>
    </submittedName>
</protein>
<dbReference type="AlphaFoldDB" id="A0A9J6ACX1"/>
<organism evidence="1 2">
    <name type="scientific">Solanum commersonii</name>
    <name type="common">Commerson's wild potato</name>
    <name type="synonym">Commerson's nightshade</name>
    <dbReference type="NCBI Taxonomy" id="4109"/>
    <lineage>
        <taxon>Eukaryota</taxon>
        <taxon>Viridiplantae</taxon>
        <taxon>Streptophyta</taxon>
        <taxon>Embryophyta</taxon>
        <taxon>Tracheophyta</taxon>
        <taxon>Spermatophyta</taxon>
        <taxon>Magnoliopsida</taxon>
        <taxon>eudicotyledons</taxon>
        <taxon>Gunneridae</taxon>
        <taxon>Pentapetalae</taxon>
        <taxon>asterids</taxon>
        <taxon>lamiids</taxon>
        <taxon>Solanales</taxon>
        <taxon>Solanaceae</taxon>
        <taxon>Solanoideae</taxon>
        <taxon>Solaneae</taxon>
        <taxon>Solanum</taxon>
    </lineage>
</organism>
<evidence type="ECO:0000313" key="1">
    <source>
        <dbReference type="EMBL" id="KAG5621775.1"/>
    </source>
</evidence>
<keyword evidence="2" id="KW-1185">Reference proteome</keyword>
<name>A0A9J6ACX1_SOLCO</name>
<sequence length="93" mass="10458">MSGQEWVKFQIQKPKSFLGVCLEISSPNSNTYNIQFQNDHGPPITRVGRLTLSLKKTIDHFPAIVKRSSSPFFRQRTLSPAKSSMICTGAVEF</sequence>
<dbReference type="Proteomes" id="UP000824120">
    <property type="component" value="Chromosome 2"/>
</dbReference>
<proteinExistence type="predicted"/>
<accession>A0A9J6ACX1</accession>
<dbReference type="EMBL" id="JACXVP010000002">
    <property type="protein sequence ID" value="KAG5621775.1"/>
    <property type="molecule type" value="Genomic_DNA"/>
</dbReference>
<comment type="caution">
    <text evidence="1">The sequence shown here is derived from an EMBL/GenBank/DDBJ whole genome shotgun (WGS) entry which is preliminary data.</text>
</comment>